<organism evidence="2 3">
    <name type="scientific">Methanosarcina thermophila</name>
    <dbReference type="NCBI Taxonomy" id="2210"/>
    <lineage>
        <taxon>Archaea</taxon>
        <taxon>Methanobacteriati</taxon>
        <taxon>Methanobacteriota</taxon>
        <taxon>Stenosarchaea group</taxon>
        <taxon>Methanomicrobia</taxon>
        <taxon>Methanosarcinales</taxon>
        <taxon>Methanosarcinaceae</taxon>
        <taxon>Methanosarcina</taxon>
    </lineage>
</organism>
<dbReference type="AlphaFoldDB" id="A0A1I7AEE2"/>
<dbReference type="EMBL" id="FPAO01000008">
    <property type="protein sequence ID" value="SFT73294.1"/>
    <property type="molecule type" value="Genomic_DNA"/>
</dbReference>
<evidence type="ECO:0000313" key="2">
    <source>
        <dbReference type="EMBL" id="SFT73294.1"/>
    </source>
</evidence>
<keyword evidence="3" id="KW-1185">Reference proteome</keyword>
<evidence type="ECO:0000313" key="3">
    <source>
        <dbReference type="Proteomes" id="UP000323733"/>
    </source>
</evidence>
<evidence type="ECO:0000256" key="1">
    <source>
        <dbReference type="SAM" id="MobiDB-lite"/>
    </source>
</evidence>
<dbReference type="Proteomes" id="UP000323733">
    <property type="component" value="Unassembled WGS sequence"/>
</dbReference>
<accession>A0A1I7AEE2</accession>
<protein>
    <submittedName>
        <fullName evidence="2">Uncharacterized protein</fullName>
    </submittedName>
</protein>
<gene>
    <name evidence="2" type="ORF">SAMN02910340_02084</name>
</gene>
<reference evidence="2 3" key="1">
    <citation type="submission" date="2016-10" db="EMBL/GenBank/DDBJ databases">
        <authorList>
            <person name="Varghese N."/>
            <person name="Submissions S."/>
        </authorList>
    </citation>
    <scope>NUCLEOTIDE SEQUENCE [LARGE SCALE GENOMIC DNA]</scope>
    <source>
        <strain evidence="2 3">DSM 11855</strain>
    </source>
</reference>
<proteinExistence type="predicted"/>
<dbReference type="RefSeq" id="WP_181952249.1">
    <property type="nucleotide sequence ID" value="NZ_FPAO01000008.1"/>
</dbReference>
<sequence>MTIGPRPICFECKHFIDEEGPMRCEAFPDGIPEDIVLGDNDHKKPYPRDNGIQFEHL</sequence>
<feature type="region of interest" description="Disordered" evidence="1">
    <location>
        <begin position="35"/>
        <end position="57"/>
    </location>
</feature>
<name>A0A1I7AEE2_METTE</name>